<comment type="caution">
    <text evidence="2">The sequence shown here is derived from an EMBL/GenBank/DDBJ whole genome shotgun (WGS) entry which is preliminary data.</text>
</comment>
<evidence type="ECO:0000313" key="2">
    <source>
        <dbReference type="EMBL" id="MDX5984701.1"/>
    </source>
</evidence>
<feature type="domain" description="DUF6950" evidence="1">
    <location>
        <begin position="23"/>
        <end position="153"/>
    </location>
</feature>
<accession>A0ABU4PKL0</accession>
<dbReference type="EMBL" id="JAWXXV010000001">
    <property type="protein sequence ID" value="MDX5984701.1"/>
    <property type="molecule type" value="Genomic_DNA"/>
</dbReference>
<proteinExistence type="predicted"/>
<evidence type="ECO:0000313" key="3">
    <source>
        <dbReference type="Proteomes" id="UP001279660"/>
    </source>
</evidence>
<reference evidence="2 3" key="1">
    <citation type="submission" date="2023-11" db="EMBL/GenBank/DDBJ databases">
        <title>MicrobeMod: A computational toolkit for identifying prokaryotic methylation and restriction-modification with nanopore sequencing.</title>
        <authorList>
            <person name="Crits-Christoph A."/>
            <person name="Kang S.C."/>
            <person name="Lee H."/>
            <person name="Ostrov N."/>
        </authorList>
    </citation>
    <scope>NUCLEOTIDE SEQUENCE [LARGE SCALE GENOMIC DNA]</scope>
    <source>
        <strain evidence="2 3">ATCC 14820</strain>
    </source>
</reference>
<keyword evidence="3" id="KW-1185">Reference proteome</keyword>
<dbReference type="InterPro" id="IPR053802">
    <property type="entry name" value="DUF6950"/>
</dbReference>
<organism evidence="2 3">
    <name type="scientific">Sphingomonas echinoides</name>
    <dbReference type="NCBI Taxonomy" id="59803"/>
    <lineage>
        <taxon>Bacteria</taxon>
        <taxon>Pseudomonadati</taxon>
        <taxon>Pseudomonadota</taxon>
        <taxon>Alphaproteobacteria</taxon>
        <taxon>Sphingomonadales</taxon>
        <taxon>Sphingomonadaceae</taxon>
        <taxon>Sphingomonas</taxon>
    </lineage>
</organism>
<dbReference type="RefSeq" id="WP_010402994.1">
    <property type="nucleotide sequence ID" value="NZ_JAWXXV010000001.1"/>
</dbReference>
<gene>
    <name evidence="2" type="ORF">SIL82_10540</name>
</gene>
<dbReference type="Pfam" id="PF22262">
    <property type="entry name" value="DUF6950"/>
    <property type="match status" value="1"/>
</dbReference>
<evidence type="ECO:0000259" key="1">
    <source>
        <dbReference type="Pfam" id="PF22262"/>
    </source>
</evidence>
<sequence>MFAAPEGMPPVSHSEHMLIRKRDAAQATLDRWSKRAHKLGTADCVRMAAAHLRSLGYTVKLPPSGSYRTVNSALKALKAAGHDSIPAALDAMGLERIAPAEAIVGDIIQMPAEHALGALVVVMGNGRVAGWHDDYADGVVVMQPLTPLAAWRVVPR</sequence>
<dbReference type="Proteomes" id="UP001279660">
    <property type="component" value="Unassembled WGS sequence"/>
</dbReference>
<name>A0ABU4PKL0_9SPHN</name>
<protein>
    <recommendedName>
        <fullName evidence="1">DUF6950 domain-containing protein</fullName>
    </recommendedName>
</protein>